<evidence type="ECO:0000256" key="1">
    <source>
        <dbReference type="ARBA" id="ARBA00005156"/>
    </source>
</evidence>
<protein>
    <recommendedName>
        <fullName evidence="6">methylated diphthine methylhydrolase</fullName>
        <ecNumber evidence="6">3.1.1.97</ecNumber>
    </recommendedName>
</protein>
<keyword evidence="4" id="KW-0378">Hydrolase</keyword>
<name>A0A8J2M7T7_9BILA</name>
<dbReference type="InterPro" id="IPR036322">
    <property type="entry name" value="WD40_repeat_dom_sf"/>
</dbReference>
<evidence type="ECO:0000256" key="5">
    <source>
        <dbReference type="ARBA" id="ARBA00038092"/>
    </source>
</evidence>
<gene>
    <name evidence="9" type="ORF">CJOHNSTONI_LOCUS5725</name>
</gene>
<keyword evidence="10" id="KW-1185">Reference proteome</keyword>
<dbReference type="SMART" id="SM00320">
    <property type="entry name" value="WD40"/>
    <property type="match status" value="3"/>
</dbReference>
<evidence type="ECO:0000313" key="10">
    <source>
        <dbReference type="Proteomes" id="UP000746747"/>
    </source>
</evidence>
<comment type="similarity">
    <text evidence="5">Belongs to the DPH7 family.</text>
</comment>
<feature type="repeat" description="WD" evidence="8">
    <location>
        <begin position="159"/>
        <end position="181"/>
    </location>
</feature>
<comment type="pathway">
    <text evidence="1">Protein modification; peptidyl-diphthamide biosynthesis.</text>
</comment>
<dbReference type="AlphaFoldDB" id="A0A8J2M7T7"/>
<dbReference type="PANTHER" id="PTHR46042:SF1">
    <property type="entry name" value="DIPHTHINE METHYLTRANSFERASE"/>
    <property type="match status" value="1"/>
</dbReference>
<dbReference type="GO" id="GO:0005737">
    <property type="term" value="C:cytoplasm"/>
    <property type="evidence" value="ECO:0007669"/>
    <property type="project" value="TreeGrafter"/>
</dbReference>
<dbReference type="InterPro" id="IPR015943">
    <property type="entry name" value="WD40/YVTN_repeat-like_dom_sf"/>
</dbReference>
<dbReference type="Proteomes" id="UP000746747">
    <property type="component" value="Unassembled WGS sequence"/>
</dbReference>
<dbReference type="GO" id="GO:0017183">
    <property type="term" value="P:protein histidyl modification to diphthamide"/>
    <property type="evidence" value="ECO:0007669"/>
    <property type="project" value="TreeGrafter"/>
</dbReference>
<evidence type="ECO:0000313" key="9">
    <source>
        <dbReference type="EMBL" id="CAG9535733.1"/>
    </source>
</evidence>
<evidence type="ECO:0000256" key="2">
    <source>
        <dbReference type="ARBA" id="ARBA00022574"/>
    </source>
</evidence>
<evidence type="ECO:0000256" key="3">
    <source>
        <dbReference type="ARBA" id="ARBA00022737"/>
    </source>
</evidence>
<sequence>MQFHSLVLHEKPAVLEFTEKKSMECIIGTYQLHNNNAYSGSIYKLHGNKVDKLIALPGGVFRFAILPNGHILSALTTGSIGVVDSNLDAVHILPVTEKGILLSIAICGDFALCSDGYGTVHVISLETGNISSSFLGHSSPYTDKPCEVWTTIWLDTNCILSGGEDNLLKLWDLRSDTKQPISVNTTHRCGVISLRKENSEYIVTGSYDDHLRRIDLRNFVQCILDRKISGSAWSIRIADENSYIVSCMYGGWTMIKKENFDILHENNKLGEELLYDADFSPQGSLIVSCTFNNYTINFETV</sequence>
<comment type="caution">
    <text evidence="9">The sequence shown here is derived from an EMBL/GenBank/DDBJ whole genome shotgun (WGS) entry which is preliminary data.</text>
</comment>
<keyword evidence="3" id="KW-0677">Repeat</keyword>
<dbReference type="InterPro" id="IPR052415">
    <property type="entry name" value="Diphthine_MTase"/>
</dbReference>
<dbReference type="PANTHER" id="PTHR46042">
    <property type="entry name" value="DIPHTHINE METHYLTRANSFERASE"/>
    <property type="match status" value="1"/>
</dbReference>
<comment type="catalytic activity">
    <reaction evidence="7">
        <text>diphthine methyl ester-[translation elongation factor 2] + H2O = diphthine-[translation elongation factor 2] + methanol + H(+)</text>
        <dbReference type="Rhea" id="RHEA:42656"/>
        <dbReference type="Rhea" id="RHEA-COMP:10172"/>
        <dbReference type="Rhea" id="RHEA-COMP:10173"/>
        <dbReference type="ChEBI" id="CHEBI:15377"/>
        <dbReference type="ChEBI" id="CHEBI:15378"/>
        <dbReference type="ChEBI" id="CHEBI:17790"/>
        <dbReference type="ChEBI" id="CHEBI:79005"/>
        <dbReference type="ChEBI" id="CHEBI:82696"/>
        <dbReference type="EC" id="3.1.1.97"/>
    </reaction>
</comment>
<evidence type="ECO:0000256" key="6">
    <source>
        <dbReference type="ARBA" id="ARBA00039131"/>
    </source>
</evidence>
<keyword evidence="2 8" id="KW-0853">WD repeat</keyword>
<evidence type="ECO:0000256" key="4">
    <source>
        <dbReference type="ARBA" id="ARBA00022801"/>
    </source>
</evidence>
<dbReference type="InterPro" id="IPR001680">
    <property type="entry name" value="WD40_rpt"/>
</dbReference>
<dbReference type="OrthoDB" id="1930760at2759"/>
<proteinExistence type="inferred from homology"/>
<evidence type="ECO:0000256" key="8">
    <source>
        <dbReference type="PROSITE-ProRule" id="PRU00221"/>
    </source>
</evidence>
<dbReference type="EC" id="3.1.1.97" evidence="6"/>
<dbReference type="PROSITE" id="PS50082">
    <property type="entry name" value="WD_REPEATS_2"/>
    <property type="match status" value="1"/>
</dbReference>
<organism evidence="9 10">
    <name type="scientific">Cercopithifilaria johnstoni</name>
    <dbReference type="NCBI Taxonomy" id="2874296"/>
    <lineage>
        <taxon>Eukaryota</taxon>
        <taxon>Metazoa</taxon>
        <taxon>Ecdysozoa</taxon>
        <taxon>Nematoda</taxon>
        <taxon>Chromadorea</taxon>
        <taxon>Rhabditida</taxon>
        <taxon>Spirurina</taxon>
        <taxon>Spiruromorpha</taxon>
        <taxon>Filarioidea</taxon>
        <taxon>Onchocercidae</taxon>
        <taxon>Cercopithifilaria</taxon>
    </lineage>
</organism>
<dbReference type="SUPFAM" id="SSF50978">
    <property type="entry name" value="WD40 repeat-like"/>
    <property type="match status" value="1"/>
</dbReference>
<evidence type="ECO:0000256" key="7">
    <source>
        <dbReference type="ARBA" id="ARBA00047551"/>
    </source>
</evidence>
<dbReference type="GO" id="GO:0061685">
    <property type="term" value="F:diphthine methylesterase activity"/>
    <property type="evidence" value="ECO:0007669"/>
    <property type="project" value="UniProtKB-EC"/>
</dbReference>
<dbReference type="Gene3D" id="2.130.10.10">
    <property type="entry name" value="YVTN repeat-like/Quinoprotein amine dehydrogenase"/>
    <property type="match status" value="1"/>
</dbReference>
<dbReference type="Pfam" id="PF00400">
    <property type="entry name" value="WD40"/>
    <property type="match status" value="1"/>
</dbReference>
<accession>A0A8J2M7T7</accession>
<dbReference type="EMBL" id="CAKAEH010001398">
    <property type="protein sequence ID" value="CAG9535733.1"/>
    <property type="molecule type" value="Genomic_DNA"/>
</dbReference>
<reference evidence="9" key="1">
    <citation type="submission" date="2021-09" db="EMBL/GenBank/DDBJ databases">
        <authorList>
            <consortium name="Pathogen Informatics"/>
        </authorList>
    </citation>
    <scope>NUCLEOTIDE SEQUENCE</scope>
</reference>